<feature type="compositionally biased region" description="Polar residues" evidence="1">
    <location>
        <begin position="192"/>
        <end position="208"/>
    </location>
</feature>
<dbReference type="Proteomes" id="UP000815325">
    <property type="component" value="Unassembled WGS sequence"/>
</dbReference>
<organism evidence="2 3">
    <name type="scientific">Dunaliella salina</name>
    <name type="common">Green alga</name>
    <name type="synonym">Protococcus salinus</name>
    <dbReference type="NCBI Taxonomy" id="3046"/>
    <lineage>
        <taxon>Eukaryota</taxon>
        <taxon>Viridiplantae</taxon>
        <taxon>Chlorophyta</taxon>
        <taxon>core chlorophytes</taxon>
        <taxon>Chlorophyceae</taxon>
        <taxon>CS clade</taxon>
        <taxon>Chlamydomonadales</taxon>
        <taxon>Dunaliellaceae</taxon>
        <taxon>Dunaliella</taxon>
    </lineage>
</organism>
<protein>
    <submittedName>
        <fullName evidence="2">Uncharacterized protein</fullName>
    </submittedName>
</protein>
<dbReference type="EMBL" id="MU069464">
    <property type="protein sequence ID" value="KAF5842314.1"/>
    <property type="molecule type" value="Genomic_DNA"/>
</dbReference>
<evidence type="ECO:0000313" key="3">
    <source>
        <dbReference type="Proteomes" id="UP000815325"/>
    </source>
</evidence>
<gene>
    <name evidence="2" type="ORF">DUNSADRAFT_7967</name>
</gene>
<feature type="region of interest" description="Disordered" evidence="1">
    <location>
        <begin position="167"/>
        <end position="248"/>
    </location>
</feature>
<reference evidence="2" key="1">
    <citation type="submission" date="2017-08" db="EMBL/GenBank/DDBJ databases">
        <authorList>
            <person name="Polle J.E."/>
            <person name="Barry K."/>
            <person name="Cushman J."/>
            <person name="Schmutz J."/>
            <person name="Tran D."/>
            <person name="Hathwaick L.T."/>
            <person name="Yim W.C."/>
            <person name="Jenkins J."/>
            <person name="Mckie-Krisberg Z.M."/>
            <person name="Prochnik S."/>
            <person name="Lindquist E."/>
            <person name="Dockter R.B."/>
            <person name="Adam C."/>
            <person name="Molina H."/>
            <person name="Bunkerborg J."/>
            <person name="Jin E."/>
            <person name="Buchheim M."/>
            <person name="Magnuson J."/>
        </authorList>
    </citation>
    <scope>NUCLEOTIDE SEQUENCE</scope>
    <source>
        <strain evidence="2">CCAP 19/18</strain>
    </source>
</reference>
<comment type="caution">
    <text evidence="2">The sequence shown here is derived from an EMBL/GenBank/DDBJ whole genome shotgun (WGS) entry which is preliminary data.</text>
</comment>
<accession>A0ABQ7H630</accession>
<evidence type="ECO:0000256" key="1">
    <source>
        <dbReference type="SAM" id="MobiDB-lite"/>
    </source>
</evidence>
<keyword evidence="3" id="KW-1185">Reference proteome</keyword>
<evidence type="ECO:0000313" key="2">
    <source>
        <dbReference type="EMBL" id="KAF5842314.1"/>
    </source>
</evidence>
<feature type="compositionally biased region" description="Polar residues" evidence="1">
    <location>
        <begin position="232"/>
        <end position="242"/>
    </location>
</feature>
<proteinExistence type="predicted"/>
<name>A0ABQ7H630_DUNSA</name>
<sequence length="248" mass="26902">MPTQHGGVPHYAQSQEFMDAVAAREGMPGLERLQTQYVRYKRFSEAQVSNTGWDLGTSRRNHECMGTPDHHPALFSPCMPETVSLKIVGAPAEFAMPVKQDRRLNPPFRVRVDVQHRGPLSFPLTLRASLITQQDKDNMLTWSPEDMQEARLITELKGTTNIAHHFEAQAPGGGGAQRNGNGPRKGRCASSRAATTLSPLTHQGSGQMEASPAPFGRGGRGWAPKRAALTLSPLTHQGSGQLVASPAP</sequence>